<keyword evidence="2 3" id="KW-0040">ANK repeat</keyword>
<keyword evidence="5" id="KW-1185">Reference proteome</keyword>
<organism evidence="4 5">
    <name type="scientific">Liparis tanakae</name>
    <name type="common">Tanaka's snailfish</name>
    <dbReference type="NCBI Taxonomy" id="230148"/>
    <lineage>
        <taxon>Eukaryota</taxon>
        <taxon>Metazoa</taxon>
        <taxon>Chordata</taxon>
        <taxon>Craniata</taxon>
        <taxon>Vertebrata</taxon>
        <taxon>Euteleostomi</taxon>
        <taxon>Actinopterygii</taxon>
        <taxon>Neopterygii</taxon>
        <taxon>Teleostei</taxon>
        <taxon>Neoteleostei</taxon>
        <taxon>Acanthomorphata</taxon>
        <taxon>Eupercaria</taxon>
        <taxon>Perciformes</taxon>
        <taxon>Cottioidei</taxon>
        <taxon>Cottales</taxon>
        <taxon>Liparidae</taxon>
        <taxon>Liparis</taxon>
    </lineage>
</organism>
<dbReference type="EMBL" id="SRLO01020707">
    <property type="protein sequence ID" value="TNN22869.1"/>
    <property type="molecule type" value="Genomic_DNA"/>
</dbReference>
<dbReference type="SUPFAM" id="SSF48403">
    <property type="entry name" value="Ankyrin repeat"/>
    <property type="match status" value="1"/>
</dbReference>
<comment type="caution">
    <text evidence="4">The sequence shown here is derived from an EMBL/GenBank/DDBJ whole genome shotgun (WGS) entry which is preliminary data.</text>
</comment>
<keyword evidence="1" id="KW-0677">Repeat</keyword>
<name>A0A4Z2E276_9TELE</name>
<reference evidence="4 5" key="1">
    <citation type="submission" date="2019-03" db="EMBL/GenBank/DDBJ databases">
        <title>First draft genome of Liparis tanakae, snailfish: a comprehensive survey of snailfish specific genes.</title>
        <authorList>
            <person name="Kim W."/>
            <person name="Song I."/>
            <person name="Jeong J.-H."/>
            <person name="Kim D."/>
            <person name="Kim S."/>
            <person name="Ryu S."/>
            <person name="Song J.Y."/>
            <person name="Lee S.K."/>
        </authorList>
    </citation>
    <scope>NUCLEOTIDE SEQUENCE [LARGE SCALE GENOMIC DNA]</scope>
    <source>
        <tissue evidence="4">Muscle</tissue>
    </source>
</reference>
<proteinExistence type="predicted"/>
<evidence type="ECO:0000313" key="4">
    <source>
        <dbReference type="EMBL" id="TNN22869.1"/>
    </source>
</evidence>
<keyword evidence="4" id="KW-0808">Transferase</keyword>
<dbReference type="PANTHER" id="PTHR24161:SF18">
    <property type="entry name" value="PALMITOYLTRANSFERASE ZDHHC17"/>
    <property type="match status" value="1"/>
</dbReference>
<evidence type="ECO:0000256" key="1">
    <source>
        <dbReference type="ARBA" id="ARBA00022737"/>
    </source>
</evidence>
<dbReference type="AlphaFoldDB" id="A0A4Z2E276"/>
<dbReference type="InterPro" id="IPR036770">
    <property type="entry name" value="Ankyrin_rpt-contain_sf"/>
</dbReference>
<protein>
    <submittedName>
        <fullName evidence="4">Palmitoyltransferase ZDHHC17</fullName>
    </submittedName>
</protein>
<sequence length="119" mass="13147">MVVQLMKYGADPSLIDGEGCSCGHLAAQFGHTSIVAYLIAKGQDVDMMDQNGMTPLMWAAYRTHRCVVCVCVCVCVCRVTSFQLKALKLFPRPLELLRLLSSCNPQTRSVHNVVLMEVL</sequence>
<dbReference type="GO" id="GO:0016740">
    <property type="term" value="F:transferase activity"/>
    <property type="evidence" value="ECO:0007669"/>
    <property type="project" value="UniProtKB-KW"/>
</dbReference>
<evidence type="ECO:0000313" key="5">
    <source>
        <dbReference type="Proteomes" id="UP000314294"/>
    </source>
</evidence>
<feature type="repeat" description="ANK" evidence="3">
    <location>
        <begin position="18"/>
        <end position="50"/>
    </location>
</feature>
<dbReference type="SMART" id="SM00248">
    <property type="entry name" value="ANK"/>
    <property type="match status" value="2"/>
</dbReference>
<dbReference type="Pfam" id="PF12796">
    <property type="entry name" value="Ank_2"/>
    <property type="match status" value="1"/>
</dbReference>
<dbReference type="InterPro" id="IPR002110">
    <property type="entry name" value="Ankyrin_rpt"/>
</dbReference>
<dbReference type="PROSITE" id="PS50297">
    <property type="entry name" value="ANK_REP_REGION"/>
    <property type="match status" value="1"/>
</dbReference>
<evidence type="ECO:0000256" key="3">
    <source>
        <dbReference type="PROSITE-ProRule" id="PRU00023"/>
    </source>
</evidence>
<evidence type="ECO:0000256" key="2">
    <source>
        <dbReference type="ARBA" id="ARBA00023043"/>
    </source>
</evidence>
<gene>
    <name evidence="4" type="primary">Zdhhc17</name>
    <name evidence="4" type="ORF">EYF80_067015</name>
</gene>
<dbReference type="Gene3D" id="1.25.40.20">
    <property type="entry name" value="Ankyrin repeat-containing domain"/>
    <property type="match status" value="1"/>
</dbReference>
<dbReference type="OrthoDB" id="8655497at2759"/>
<dbReference type="Proteomes" id="UP000314294">
    <property type="component" value="Unassembled WGS sequence"/>
</dbReference>
<dbReference type="PROSITE" id="PS50088">
    <property type="entry name" value="ANK_REPEAT"/>
    <property type="match status" value="1"/>
</dbReference>
<accession>A0A4Z2E276</accession>
<dbReference type="PANTHER" id="PTHR24161">
    <property type="entry name" value="ANK_REP_REGION DOMAIN-CONTAINING PROTEIN-RELATED"/>
    <property type="match status" value="1"/>
</dbReference>